<protein>
    <submittedName>
        <fullName evidence="2">DUF4296 domain-containing protein</fullName>
    </submittedName>
</protein>
<accession>A0ABW3SJV1</accession>
<evidence type="ECO:0000313" key="2">
    <source>
        <dbReference type="EMBL" id="MFD1185076.1"/>
    </source>
</evidence>
<dbReference type="Pfam" id="PF14129">
    <property type="entry name" value="DUF4296"/>
    <property type="match status" value="1"/>
</dbReference>
<dbReference type="EMBL" id="JBHTLD010000011">
    <property type="protein sequence ID" value="MFD1185076.1"/>
    <property type="molecule type" value="Genomic_DNA"/>
</dbReference>
<organism evidence="2 3">
    <name type="scientific">Pontibacter rugosus</name>
    <dbReference type="NCBI Taxonomy" id="1745966"/>
    <lineage>
        <taxon>Bacteria</taxon>
        <taxon>Pseudomonadati</taxon>
        <taxon>Bacteroidota</taxon>
        <taxon>Cytophagia</taxon>
        <taxon>Cytophagales</taxon>
        <taxon>Hymenobacteraceae</taxon>
        <taxon>Pontibacter</taxon>
    </lineage>
</organism>
<keyword evidence="3" id="KW-1185">Reference proteome</keyword>
<gene>
    <name evidence="2" type="ORF">ACFQ2O_02575</name>
</gene>
<evidence type="ECO:0000313" key="3">
    <source>
        <dbReference type="Proteomes" id="UP001597094"/>
    </source>
</evidence>
<feature type="domain" description="DUF4296" evidence="1">
    <location>
        <begin position="1"/>
        <end position="82"/>
    </location>
</feature>
<reference evidence="3" key="1">
    <citation type="journal article" date="2019" name="Int. J. Syst. Evol. Microbiol.">
        <title>The Global Catalogue of Microorganisms (GCM) 10K type strain sequencing project: providing services to taxonomists for standard genome sequencing and annotation.</title>
        <authorList>
            <consortium name="The Broad Institute Genomics Platform"/>
            <consortium name="The Broad Institute Genome Sequencing Center for Infectious Disease"/>
            <person name="Wu L."/>
            <person name="Ma J."/>
        </authorList>
    </citation>
    <scope>NUCLEOTIDE SEQUENCE [LARGE SCALE GENOMIC DNA]</scope>
    <source>
        <strain evidence="3">JCM 31319</strain>
    </source>
</reference>
<sequence length="96" mass="11144">MIPQDKMVRILADIHTTESIIEGNVMYPDTALMVFNQQQALIFERYGVSKEQFKETYTYYLNNLKQMDALYETVVDTLSLRETKANPDKGSEELSQ</sequence>
<dbReference type="RefSeq" id="WP_377522672.1">
    <property type="nucleotide sequence ID" value="NZ_JBHTLD010000011.1"/>
</dbReference>
<proteinExistence type="predicted"/>
<evidence type="ECO:0000259" key="1">
    <source>
        <dbReference type="Pfam" id="PF14129"/>
    </source>
</evidence>
<dbReference type="Proteomes" id="UP001597094">
    <property type="component" value="Unassembled WGS sequence"/>
</dbReference>
<dbReference type="InterPro" id="IPR025381">
    <property type="entry name" value="DUF4296"/>
</dbReference>
<name>A0ABW3SJV1_9BACT</name>
<comment type="caution">
    <text evidence="2">The sequence shown here is derived from an EMBL/GenBank/DDBJ whole genome shotgun (WGS) entry which is preliminary data.</text>
</comment>